<protein>
    <submittedName>
        <fullName evidence="1">Uncharacterized protein</fullName>
    </submittedName>
</protein>
<name>A0ABR5ABA0_9BACL</name>
<evidence type="ECO:0000313" key="2">
    <source>
        <dbReference type="Proteomes" id="UP000031967"/>
    </source>
</evidence>
<dbReference type="EMBL" id="JXAK01000066">
    <property type="protein sequence ID" value="KIL38319.1"/>
    <property type="molecule type" value="Genomic_DNA"/>
</dbReference>
<keyword evidence="2" id="KW-1185">Reference proteome</keyword>
<comment type="caution">
    <text evidence="1">The sequence shown here is derived from an EMBL/GenBank/DDBJ whole genome shotgun (WGS) entry which is preliminary data.</text>
</comment>
<dbReference type="Proteomes" id="UP000031967">
    <property type="component" value="Unassembled WGS sequence"/>
</dbReference>
<organism evidence="1 2">
    <name type="scientific">Gordoniibacillus kamchatkensis</name>
    <dbReference type="NCBI Taxonomy" id="1590651"/>
    <lineage>
        <taxon>Bacteria</taxon>
        <taxon>Bacillati</taxon>
        <taxon>Bacillota</taxon>
        <taxon>Bacilli</taxon>
        <taxon>Bacillales</taxon>
        <taxon>Paenibacillaceae</taxon>
        <taxon>Gordoniibacillus</taxon>
    </lineage>
</organism>
<gene>
    <name evidence="1" type="ORF">SD70_27275</name>
</gene>
<evidence type="ECO:0000313" key="1">
    <source>
        <dbReference type="EMBL" id="KIL38319.1"/>
    </source>
</evidence>
<sequence length="72" mass="8315">MSSECRCHLNEWCFYCEMYLPLEEQLDIAIAALEKISRQKVTCNTDDALKILWAVEDFAFEALPQINGKGKE</sequence>
<proteinExistence type="predicted"/>
<accession>A0ABR5ABA0</accession>
<reference evidence="1 2" key="1">
    <citation type="submission" date="2014-12" db="EMBL/GenBank/DDBJ databases">
        <title>Draft genome sequence of Paenibacillus kamchatkensis strain B-2647.</title>
        <authorList>
            <person name="Karlyshev A.V."/>
            <person name="Kudryashova E.B."/>
        </authorList>
    </citation>
    <scope>NUCLEOTIDE SEQUENCE [LARGE SCALE GENOMIC DNA]</scope>
    <source>
        <strain evidence="1 2">VKM B-2647</strain>
    </source>
</reference>